<name>A0A9Q4E777_BACSC</name>
<reference evidence="8" key="1">
    <citation type="submission" date="2022-02" db="EMBL/GenBank/DDBJ databases">
        <title>Crop Bioprotection Bacillus Genome Sequencing.</title>
        <authorList>
            <person name="Dunlap C."/>
        </authorList>
    </citation>
    <scope>NUCLEOTIDE SEQUENCE</scope>
    <source>
        <strain evidence="8">WR1O2A-53</strain>
    </source>
</reference>
<dbReference type="InterPro" id="IPR051202">
    <property type="entry name" value="Peptidase_C40"/>
</dbReference>
<evidence type="ECO:0000256" key="5">
    <source>
        <dbReference type="ARBA" id="ARBA00022807"/>
    </source>
</evidence>
<dbReference type="GeneID" id="11241085"/>
<keyword evidence="2" id="KW-0645">Protease</keyword>
<dbReference type="InterPro" id="IPR057309">
    <property type="entry name" value="PcsB_CC"/>
</dbReference>
<dbReference type="AlphaFoldDB" id="A0A9Q4E777"/>
<dbReference type="Gene3D" id="6.10.250.3150">
    <property type="match status" value="1"/>
</dbReference>
<feature type="region of interest" description="Disordered" evidence="6">
    <location>
        <begin position="31"/>
        <end position="51"/>
    </location>
</feature>
<evidence type="ECO:0000256" key="6">
    <source>
        <dbReference type="SAM" id="MobiDB-lite"/>
    </source>
</evidence>
<dbReference type="Pfam" id="PF00877">
    <property type="entry name" value="NLPC_P60"/>
    <property type="match status" value="1"/>
</dbReference>
<evidence type="ECO:0000256" key="3">
    <source>
        <dbReference type="ARBA" id="ARBA00022729"/>
    </source>
</evidence>
<evidence type="ECO:0000256" key="2">
    <source>
        <dbReference type="ARBA" id="ARBA00022670"/>
    </source>
</evidence>
<dbReference type="GO" id="GO:0006508">
    <property type="term" value="P:proteolysis"/>
    <property type="evidence" value="ECO:0007669"/>
    <property type="project" value="UniProtKB-KW"/>
</dbReference>
<feature type="compositionally biased region" description="Basic and acidic residues" evidence="6">
    <location>
        <begin position="33"/>
        <end position="44"/>
    </location>
</feature>
<comment type="caution">
    <text evidence="8">The sequence shown here is derived from an EMBL/GenBank/DDBJ whole genome shotgun (WGS) entry which is preliminary data.</text>
</comment>
<organism evidence="8 9">
    <name type="scientific">Bacillus spizizenii</name>
    <name type="common">Bacillus subtilis subsp. spizizenii</name>
    <dbReference type="NCBI Taxonomy" id="96241"/>
    <lineage>
        <taxon>Bacteria</taxon>
        <taxon>Bacillati</taxon>
        <taxon>Bacillota</taxon>
        <taxon>Bacilli</taxon>
        <taxon>Bacillales</taxon>
        <taxon>Bacillaceae</taxon>
        <taxon>Bacillus</taxon>
    </lineage>
</organism>
<keyword evidence="4" id="KW-0378">Hydrolase</keyword>
<dbReference type="GO" id="GO:0008234">
    <property type="term" value="F:cysteine-type peptidase activity"/>
    <property type="evidence" value="ECO:0007669"/>
    <property type="project" value="UniProtKB-KW"/>
</dbReference>
<feature type="region of interest" description="Disordered" evidence="6">
    <location>
        <begin position="236"/>
        <end position="334"/>
    </location>
</feature>
<sequence length="470" mass="50744">MRKSLLTLGLASVIGTSSFLIPFTSKTASAETLDEKKQKIESKQSEVASSIEAKEKELTELQENQTKIEKELKDINAKALDTSNKIEDKKEENDKTKEEIKKLKKEIKETEARIEKRNEILKKRVRSLQESGGSQGYIDVLLGSTSFGDFISRATAVSSIVDADKDLIKQQEQDKAKLEDSEADLNNKLKEVQAALAKLETMQKDLDKQLDEKDKLFDEAKASQKKTAAAISELKSEASKLANQKADTEAEQARIKKEQEAAAALIKKQEEAQKASDETQTDDSQTATTESAKASSSDNDSSDNSSKGSSNSSSNGSSSKKSSSSNSNSGGTVISNSGGIEGAISVGSSIVGQSPYKFGGGRTQSDINNRIFDCSSFVRWAYASAGVNLGPVGGTTTDTLVGRGQAVSASEMKRGDLVFFDTYKTNGHVGIYLGNGTFLNDNTSHGVSVDSMSNVYWKKAFKGVVRRVVQ</sequence>
<dbReference type="Proteomes" id="UP001078573">
    <property type="component" value="Unassembled WGS sequence"/>
</dbReference>
<keyword evidence="3" id="KW-0732">Signal</keyword>
<feature type="domain" description="NlpC/P60" evidence="7">
    <location>
        <begin position="337"/>
        <end position="468"/>
    </location>
</feature>
<feature type="compositionally biased region" description="Low complexity" evidence="6">
    <location>
        <begin position="284"/>
        <end position="330"/>
    </location>
</feature>
<evidence type="ECO:0000256" key="1">
    <source>
        <dbReference type="ARBA" id="ARBA00007074"/>
    </source>
</evidence>
<evidence type="ECO:0000313" key="8">
    <source>
        <dbReference type="EMBL" id="MCY8457931.1"/>
    </source>
</evidence>
<dbReference type="RefSeq" id="WP_014115285.1">
    <property type="nucleotide sequence ID" value="NZ_BJUC01000009.1"/>
</dbReference>
<accession>A0A9Q4E777</accession>
<evidence type="ECO:0000259" key="7">
    <source>
        <dbReference type="PROSITE" id="PS51935"/>
    </source>
</evidence>
<dbReference type="SUPFAM" id="SSF54001">
    <property type="entry name" value="Cysteine proteinases"/>
    <property type="match status" value="1"/>
</dbReference>
<keyword evidence="5" id="KW-0788">Thiol protease</keyword>
<dbReference type="Gene3D" id="3.90.1720.10">
    <property type="entry name" value="endopeptidase domain like (from Nostoc punctiforme)"/>
    <property type="match status" value="1"/>
</dbReference>
<dbReference type="InterPro" id="IPR000064">
    <property type="entry name" value="NLP_P60_dom"/>
</dbReference>
<dbReference type="PANTHER" id="PTHR47053:SF1">
    <property type="entry name" value="MUREIN DD-ENDOPEPTIDASE MEPH-RELATED"/>
    <property type="match status" value="1"/>
</dbReference>
<dbReference type="Pfam" id="PF24568">
    <property type="entry name" value="CC_PcsB"/>
    <property type="match status" value="1"/>
</dbReference>
<evidence type="ECO:0000313" key="9">
    <source>
        <dbReference type="Proteomes" id="UP001078573"/>
    </source>
</evidence>
<proteinExistence type="inferred from homology"/>
<comment type="similarity">
    <text evidence="1">Belongs to the peptidase C40 family.</text>
</comment>
<feature type="compositionally biased region" description="Basic and acidic residues" evidence="6">
    <location>
        <begin position="267"/>
        <end position="277"/>
    </location>
</feature>
<dbReference type="InterPro" id="IPR038765">
    <property type="entry name" value="Papain-like_cys_pep_sf"/>
</dbReference>
<dbReference type="OrthoDB" id="9813368at2"/>
<gene>
    <name evidence="8" type="primary">cwlO</name>
    <name evidence="8" type="ORF">MOC89_13695</name>
</gene>
<dbReference type="PANTHER" id="PTHR47053">
    <property type="entry name" value="MUREIN DD-ENDOPEPTIDASE MEPH-RELATED"/>
    <property type="match status" value="1"/>
</dbReference>
<feature type="compositionally biased region" description="Basic and acidic residues" evidence="6">
    <location>
        <begin position="246"/>
        <end position="260"/>
    </location>
</feature>
<dbReference type="EMBL" id="JALAPQ010000017">
    <property type="protein sequence ID" value="MCY8457931.1"/>
    <property type="molecule type" value="Genomic_DNA"/>
</dbReference>
<evidence type="ECO:0000256" key="4">
    <source>
        <dbReference type="ARBA" id="ARBA00022801"/>
    </source>
</evidence>
<dbReference type="PROSITE" id="PS51935">
    <property type="entry name" value="NLPC_P60"/>
    <property type="match status" value="1"/>
</dbReference>
<protein>
    <submittedName>
        <fullName evidence="8">Peptidoglycan DL-endopeptidase CwlO</fullName>
    </submittedName>
</protein>